<proteinExistence type="predicted"/>
<dbReference type="InterPro" id="IPR008269">
    <property type="entry name" value="Lon_proteolytic"/>
</dbReference>
<organism evidence="2 3">
    <name type="scientific">Leptotrichia hongkongensis</name>
    <dbReference type="NCBI Taxonomy" id="554406"/>
    <lineage>
        <taxon>Bacteria</taxon>
        <taxon>Fusobacteriati</taxon>
        <taxon>Fusobacteriota</taxon>
        <taxon>Fusobacteriia</taxon>
        <taxon>Fusobacteriales</taxon>
        <taxon>Leptotrichiaceae</taxon>
        <taxon>Leptotrichia</taxon>
    </lineage>
</organism>
<dbReference type="AlphaFoldDB" id="A0A510L668"/>
<sequence length="50" mass="5984">MLPYDNKVDTEELPKEIADQMKFYFAKTYDDVKKIVFVEKKEVKKAGKRK</sequence>
<dbReference type="GO" id="GO:0004252">
    <property type="term" value="F:serine-type endopeptidase activity"/>
    <property type="evidence" value="ECO:0007669"/>
    <property type="project" value="InterPro"/>
</dbReference>
<evidence type="ECO:0000259" key="1">
    <source>
        <dbReference type="Pfam" id="PF05362"/>
    </source>
</evidence>
<dbReference type="EMBL" id="AP019846">
    <property type="protein sequence ID" value="BBM59468.1"/>
    <property type="molecule type" value="Genomic_DNA"/>
</dbReference>
<dbReference type="Proteomes" id="UP000321561">
    <property type="component" value="Chromosome"/>
</dbReference>
<evidence type="ECO:0000313" key="2">
    <source>
        <dbReference type="EMBL" id="BBM59468.1"/>
    </source>
</evidence>
<dbReference type="GO" id="GO:0004176">
    <property type="term" value="F:ATP-dependent peptidase activity"/>
    <property type="evidence" value="ECO:0007669"/>
    <property type="project" value="InterPro"/>
</dbReference>
<dbReference type="KEGG" id="lhg:JMUB5056_1052"/>
<dbReference type="Gene3D" id="3.30.230.10">
    <property type="match status" value="1"/>
</dbReference>
<accession>A0A510L668</accession>
<evidence type="ECO:0000313" key="3">
    <source>
        <dbReference type="Proteomes" id="UP000321561"/>
    </source>
</evidence>
<reference evidence="2 3" key="1">
    <citation type="submission" date="2019-07" db="EMBL/GenBank/DDBJ databases">
        <title>Complete Genome Sequence of Leptotrichia hongkongensis Strain JMUB5056.</title>
        <authorList>
            <person name="Watanabe S."/>
            <person name="Cui L."/>
        </authorList>
    </citation>
    <scope>NUCLEOTIDE SEQUENCE [LARGE SCALE GENOMIC DNA]</scope>
    <source>
        <strain evidence="2 3">JMUB5056</strain>
    </source>
</reference>
<dbReference type="Pfam" id="PF05362">
    <property type="entry name" value="Lon_C"/>
    <property type="match status" value="1"/>
</dbReference>
<protein>
    <recommendedName>
        <fullName evidence="1">Lon proteolytic domain-containing protein</fullName>
    </recommendedName>
</protein>
<dbReference type="GO" id="GO:0006508">
    <property type="term" value="P:proteolysis"/>
    <property type="evidence" value="ECO:0007669"/>
    <property type="project" value="InterPro"/>
</dbReference>
<dbReference type="InterPro" id="IPR014721">
    <property type="entry name" value="Ribsml_uS5_D2-typ_fold_subgr"/>
</dbReference>
<name>A0A510L668_9FUSO</name>
<feature type="domain" description="Lon proteolytic" evidence="1">
    <location>
        <begin position="1"/>
        <end position="38"/>
    </location>
</feature>
<gene>
    <name evidence="2" type="ORF">JMUB5056_1052</name>
</gene>